<protein>
    <submittedName>
        <fullName evidence="8">Platelet endothelial cell adhesion molecule-like isoform X1</fullName>
    </submittedName>
</protein>
<comment type="caution">
    <text evidence="8">The sequence shown here is derived from an EMBL/GenBank/DDBJ whole genome shotgun (WGS) entry which is preliminary data.</text>
</comment>
<evidence type="ECO:0000313" key="9">
    <source>
        <dbReference type="Proteomes" id="UP000693946"/>
    </source>
</evidence>
<feature type="domain" description="Ig-like" evidence="7">
    <location>
        <begin position="316"/>
        <end position="397"/>
    </location>
</feature>
<evidence type="ECO:0000313" key="8">
    <source>
        <dbReference type="EMBL" id="KAG7485647.1"/>
    </source>
</evidence>
<dbReference type="PROSITE" id="PS50835">
    <property type="entry name" value="IG_LIKE"/>
    <property type="match status" value="3"/>
</dbReference>
<sequence length="731" mass="81151">MVLLRLLTFTLLSSYFHPGTEVDAQRQFTIRSIMLTIEPGTNVTRDTNVTVRCKATVSSSSQEALSCEYTIYKDSSTVYTKRSSTAEDLLYPLPNAKVSNSGKYKCKITIEGKEMTSEATKLTVTGMSKPVLQLNRNAVSEGEEVTAWCEAPGETGSIFFYLYEDSKVIQEHSNSNPMEAKIRFRNVGLHKVHCAYAVLVMPNTFNSVESNTITVSVKELSIRPVLEIFPQDKVYEGDQLSITCNIRNALYSPENTPIDLYLSLGTKLLSSGKNKVNHTMVALAKDPGDFECRLEKGHVEKVITKMVSVTELFSSPTLTMNPADVFKGEVMSLTCKSESYASERINKEELTYTLEPSVSPLISTKPGEFSVKALTFDFNYTCEAQAKGIKKRSETLTVRPKVPVSIPKISVVGRAILGKPVKIRCHSDFGSFPINYTLLTGDDILSTSTVRLPTQEAVFTVTINKPEEIRKYMCKAQNNPKNGLPSSRLNATLIEPLRGLTLTVLPDLTEISEGNQLYLICGTKGTPPVTYKFYRVGDKRPLLTNTLNENNTHYHVDKLSKEHSGTYYCEADNHANNVVRSEKVIVEVHMALWKKAVIGGVCLLVVSVLVAVCVLYIKSKRVRVVRAAVSVWSERPPEADKDEEDVSSVMSSEPDVEYTEVVHPQPADAARVPPRKGTDTVYSELKNLPPGAADHHDYGSVEYAELNSDRPEINPHPPEVNNYHDLPKPVD</sequence>
<dbReference type="InterPro" id="IPR007110">
    <property type="entry name" value="Ig-like_dom"/>
</dbReference>
<dbReference type="InterPro" id="IPR003598">
    <property type="entry name" value="Ig_sub2"/>
</dbReference>
<keyword evidence="2" id="KW-1015">Disulfide bond</keyword>
<dbReference type="GO" id="GO:0098742">
    <property type="term" value="P:cell-cell adhesion via plasma-membrane adhesion molecules"/>
    <property type="evidence" value="ECO:0007669"/>
    <property type="project" value="TreeGrafter"/>
</dbReference>
<dbReference type="PANTHER" id="PTHR11481">
    <property type="entry name" value="IMMUNOGLOBULIN FC RECEPTOR"/>
    <property type="match status" value="1"/>
</dbReference>
<dbReference type="SMART" id="SM00409">
    <property type="entry name" value="IG"/>
    <property type="match status" value="4"/>
</dbReference>
<proteinExistence type="predicted"/>
<evidence type="ECO:0000256" key="5">
    <source>
        <dbReference type="SAM" id="Phobius"/>
    </source>
</evidence>
<dbReference type="AlphaFoldDB" id="A0AAV6QAT7"/>
<feature type="transmembrane region" description="Helical" evidence="5">
    <location>
        <begin position="596"/>
        <end position="617"/>
    </location>
</feature>
<keyword evidence="9" id="KW-1185">Reference proteome</keyword>
<name>A0AAV6QAT7_SOLSE</name>
<dbReference type="Pfam" id="PF17736">
    <property type="entry name" value="Ig_C17orf99"/>
    <property type="match status" value="1"/>
</dbReference>
<feature type="domain" description="Ig-like" evidence="7">
    <location>
        <begin position="496"/>
        <end position="586"/>
    </location>
</feature>
<feature type="chain" id="PRO_5043731080" evidence="6">
    <location>
        <begin position="25"/>
        <end position="731"/>
    </location>
</feature>
<evidence type="ECO:0000256" key="1">
    <source>
        <dbReference type="ARBA" id="ARBA00022729"/>
    </source>
</evidence>
<dbReference type="Proteomes" id="UP000693946">
    <property type="component" value="Linkage Group LG6"/>
</dbReference>
<dbReference type="Pfam" id="PF13895">
    <property type="entry name" value="Ig_2"/>
    <property type="match status" value="2"/>
</dbReference>
<keyword evidence="5" id="KW-0812">Transmembrane</keyword>
<evidence type="ECO:0000256" key="6">
    <source>
        <dbReference type="SAM" id="SignalP"/>
    </source>
</evidence>
<feature type="region of interest" description="Disordered" evidence="4">
    <location>
        <begin position="663"/>
        <end position="731"/>
    </location>
</feature>
<evidence type="ECO:0000256" key="2">
    <source>
        <dbReference type="ARBA" id="ARBA00023157"/>
    </source>
</evidence>
<dbReference type="GO" id="GO:0007166">
    <property type="term" value="P:cell surface receptor signaling pathway"/>
    <property type="evidence" value="ECO:0007669"/>
    <property type="project" value="TreeGrafter"/>
</dbReference>
<dbReference type="PANTHER" id="PTHR11481:SF125">
    <property type="entry name" value="PLATELET ENDOTHELIAL CELL ADHESION MOLECULE-LIKE ISOFORM X1"/>
    <property type="match status" value="1"/>
</dbReference>
<gene>
    <name evidence="8" type="ORF">JOB18_015113</name>
</gene>
<accession>A0AAV6QAT7</accession>
<evidence type="ECO:0000259" key="7">
    <source>
        <dbReference type="PROSITE" id="PS50835"/>
    </source>
</evidence>
<keyword evidence="5" id="KW-0472">Membrane</keyword>
<dbReference type="EMBL" id="JAGKHQ010000018">
    <property type="protein sequence ID" value="KAG7485647.1"/>
    <property type="molecule type" value="Genomic_DNA"/>
</dbReference>
<dbReference type="GO" id="GO:0006955">
    <property type="term" value="P:immune response"/>
    <property type="evidence" value="ECO:0007669"/>
    <property type="project" value="TreeGrafter"/>
</dbReference>
<evidence type="ECO:0000256" key="4">
    <source>
        <dbReference type="SAM" id="MobiDB-lite"/>
    </source>
</evidence>
<organism evidence="8 9">
    <name type="scientific">Solea senegalensis</name>
    <name type="common">Senegalese sole</name>
    <dbReference type="NCBI Taxonomy" id="28829"/>
    <lineage>
        <taxon>Eukaryota</taxon>
        <taxon>Metazoa</taxon>
        <taxon>Chordata</taxon>
        <taxon>Craniata</taxon>
        <taxon>Vertebrata</taxon>
        <taxon>Euteleostomi</taxon>
        <taxon>Actinopterygii</taxon>
        <taxon>Neopterygii</taxon>
        <taxon>Teleostei</taxon>
        <taxon>Neoteleostei</taxon>
        <taxon>Acanthomorphata</taxon>
        <taxon>Carangaria</taxon>
        <taxon>Pleuronectiformes</taxon>
        <taxon>Pleuronectoidei</taxon>
        <taxon>Soleidae</taxon>
        <taxon>Solea</taxon>
    </lineage>
</organism>
<dbReference type="InterPro" id="IPR003599">
    <property type="entry name" value="Ig_sub"/>
</dbReference>
<reference evidence="8 9" key="1">
    <citation type="journal article" date="2021" name="Sci. Rep.">
        <title>Chromosome anchoring in Senegalese sole (Solea senegalensis) reveals sex-associated markers and genome rearrangements in flatfish.</title>
        <authorList>
            <person name="Guerrero-Cozar I."/>
            <person name="Gomez-Garrido J."/>
            <person name="Berbel C."/>
            <person name="Martinez-Blanch J.F."/>
            <person name="Alioto T."/>
            <person name="Claros M.G."/>
            <person name="Gagnaire P.A."/>
            <person name="Manchado M."/>
        </authorList>
    </citation>
    <scope>NUCLEOTIDE SEQUENCE [LARGE SCALE GENOMIC DNA]</scope>
    <source>
        <strain evidence="8">Sse05_10M</strain>
    </source>
</reference>
<keyword evidence="5" id="KW-1133">Transmembrane helix</keyword>
<dbReference type="GO" id="GO:0004888">
    <property type="term" value="F:transmembrane signaling receptor activity"/>
    <property type="evidence" value="ECO:0007669"/>
    <property type="project" value="TreeGrafter"/>
</dbReference>
<keyword evidence="1 6" id="KW-0732">Signal</keyword>
<dbReference type="InterPro" id="IPR050488">
    <property type="entry name" value="Ig_Fc_receptor"/>
</dbReference>
<feature type="domain" description="Ig-like" evidence="7">
    <location>
        <begin position="224"/>
        <end position="308"/>
    </location>
</feature>
<dbReference type="GO" id="GO:0009897">
    <property type="term" value="C:external side of plasma membrane"/>
    <property type="evidence" value="ECO:0007669"/>
    <property type="project" value="TreeGrafter"/>
</dbReference>
<feature type="signal peptide" evidence="6">
    <location>
        <begin position="1"/>
        <end position="24"/>
    </location>
</feature>
<dbReference type="InterPro" id="IPR040878">
    <property type="entry name" value="IL-40-like_Ig"/>
</dbReference>
<keyword evidence="3" id="KW-0325">Glycoprotein</keyword>
<dbReference type="SMART" id="SM00408">
    <property type="entry name" value="IGc2"/>
    <property type="match status" value="1"/>
</dbReference>
<evidence type="ECO:0000256" key="3">
    <source>
        <dbReference type="ARBA" id="ARBA00023180"/>
    </source>
</evidence>